<keyword evidence="1" id="KW-0862">Zinc</keyword>
<evidence type="ECO:0000313" key="4">
    <source>
        <dbReference type="Proteomes" id="UP000507470"/>
    </source>
</evidence>
<name>A0A6J8CJT3_MYTCO</name>
<dbReference type="Pfam" id="PF00643">
    <property type="entry name" value="zf-B_box"/>
    <property type="match status" value="1"/>
</dbReference>
<evidence type="ECO:0000313" key="3">
    <source>
        <dbReference type="EMBL" id="CAC5395529.1"/>
    </source>
</evidence>
<evidence type="ECO:0000259" key="2">
    <source>
        <dbReference type="PROSITE" id="PS50119"/>
    </source>
</evidence>
<dbReference type="GO" id="GO:0061630">
    <property type="term" value="F:ubiquitin protein ligase activity"/>
    <property type="evidence" value="ECO:0007669"/>
    <property type="project" value="TreeGrafter"/>
</dbReference>
<evidence type="ECO:0000256" key="1">
    <source>
        <dbReference type="PROSITE-ProRule" id="PRU00024"/>
    </source>
</evidence>
<dbReference type="PROSITE" id="PS50119">
    <property type="entry name" value="ZF_BBOX"/>
    <property type="match status" value="1"/>
</dbReference>
<organism evidence="3 4">
    <name type="scientific">Mytilus coruscus</name>
    <name type="common">Sea mussel</name>
    <dbReference type="NCBI Taxonomy" id="42192"/>
    <lineage>
        <taxon>Eukaryota</taxon>
        <taxon>Metazoa</taxon>
        <taxon>Spiralia</taxon>
        <taxon>Lophotrochozoa</taxon>
        <taxon>Mollusca</taxon>
        <taxon>Bivalvia</taxon>
        <taxon>Autobranchia</taxon>
        <taxon>Pteriomorphia</taxon>
        <taxon>Mytilida</taxon>
        <taxon>Mytiloidea</taxon>
        <taxon>Mytilidae</taxon>
        <taxon>Mytilinae</taxon>
        <taxon>Mytilus</taxon>
    </lineage>
</organism>
<dbReference type="CDD" id="cd19757">
    <property type="entry name" value="Bbox1"/>
    <property type="match status" value="1"/>
</dbReference>
<dbReference type="InterPro" id="IPR047153">
    <property type="entry name" value="TRIM45/56/19-like"/>
</dbReference>
<dbReference type="GO" id="GO:0008270">
    <property type="term" value="F:zinc ion binding"/>
    <property type="evidence" value="ECO:0007669"/>
    <property type="project" value="UniProtKB-KW"/>
</dbReference>
<gene>
    <name evidence="3" type="ORF">MCOR_30195</name>
</gene>
<dbReference type="PANTHER" id="PTHR25462:SF299">
    <property type="entry name" value="E3 UBIQUITIN-PROTEIN LIGASE TRIM56"/>
    <property type="match status" value="1"/>
</dbReference>
<reference evidence="3 4" key="1">
    <citation type="submission" date="2020-06" db="EMBL/GenBank/DDBJ databases">
        <authorList>
            <person name="Li R."/>
            <person name="Bekaert M."/>
        </authorList>
    </citation>
    <scope>NUCLEOTIDE SEQUENCE [LARGE SCALE GENOMIC DNA]</scope>
    <source>
        <strain evidence="4">wild</strain>
    </source>
</reference>
<dbReference type="Pfam" id="PF22586">
    <property type="entry name" value="ANCHR-like_BBOX"/>
    <property type="match status" value="1"/>
</dbReference>
<feature type="domain" description="B box-type" evidence="2">
    <location>
        <begin position="3"/>
        <end position="53"/>
    </location>
</feature>
<sequence length="162" mass="18674">MAESRDLCGVCTLRHVSKSSIVWCTECDEGLCTECQEHHSLSKSSRNHVTLPVTEYQKLPSDVLNISQYCKIHNEKYIIYCKKHESLCCSDCIVESHNECRDIVKLAEVIKNAKSSNAFYEMEQTLVEVLENIKKIRENRQDNLKTLSKEKAIIEGKIEYTE</sequence>
<dbReference type="Gene3D" id="3.30.160.60">
    <property type="entry name" value="Classic Zinc Finger"/>
    <property type="match status" value="1"/>
</dbReference>
<keyword evidence="4" id="KW-1185">Reference proteome</keyword>
<dbReference type="PANTHER" id="PTHR25462">
    <property type="entry name" value="BONUS, ISOFORM C-RELATED"/>
    <property type="match status" value="1"/>
</dbReference>
<dbReference type="GO" id="GO:0060340">
    <property type="term" value="P:positive regulation of type I interferon-mediated signaling pathway"/>
    <property type="evidence" value="ECO:0007669"/>
    <property type="project" value="TreeGrafter"/>
</dbReference>
<dbReference type="Proteomes" id="UP000507470">
    <property type="component" value="Unassembled WGS sequence"/>
</dbReference>
<dbReference type="GO" id="GO:0005654">
    <property type="term" value="C:nucleoplasm"/>
    <property type="evidence" value="ECO:0007669"/>
    <property type="project" value="TreeGrafter"/>
</dbReference>
<keyword evidence="1" id="KW-0479">Metal-binding</keyword>
<dbReference type="EMBL" id="CACVKT020005542">
    <property type="protein sequence ID" value="CAC5395529.1"/>
    <property type="molecule type" value="Genomic_DNA"/>
</dbReference>
<protein>
    <recommendedName>
        <fullName evidence="2">B box-type domain-containing protein</fullName>
    </recommendedName>
</protein>
<dbReference type="OrthoDB" id="6101668at2759"/>
<dbReference type="GO" id="GO:0045087">
    <property type="term" value="P:innate immune response"/>
    <property type="evidence" value="ECO:0007669"/>
    <property type="project" value="TreeGrafter"/>
</dbReference>
<keyword evidence="1" id="KW-0863">Zinc-finger</keyword>
<dbReference type="SUPFAM" id="SSF57845">
    <property type="entry name" value="B-box zinc-binding domain"/>
    <property type="match status" value="1"/>
</dbReference>
<accession>A0A6J8CJT3</accession>
<proteinExistence type="predicted"/>
<dbReference type="InterPro" id="IPR000315">
    <property type="entry name" value="Znf_B-box"/>
</dbReference>
<dbReference type="AlphaFoldDB" id="A0A6J8CJT3"/>